<feature type="region of interest" description="Disordered" evidence="1">
    <location>
        <begin position="1"/>
        <end position="59"/>
    </location>
</feature>
<dbReference type="Gene3D" id="3.40.50.300">
    <property type="entry name" value="P-loop containing nucleotide triphosphate hydrolases"/>
    <property type="match status" value="1"/>
</dbReference>
<evidence type="ECO:0000256" key="1">
    <source>
        <dbReference type="SAM" id="MobiDB-lite"/>
    </source>
</evidence>
<keyword evidence="2" id="KW-0812">Transmembrane</keyword>
<sequence length="722" mass="77450">MDHEGTQGYGHEPGRPSPPPPTTLPPVAVPPPAAPPVVPGAGRVPRPAPPPPAKAPPASDLEIWLRTPRESDAPGIYGFGHVPRAAPDADRLPARRLLGGAVLALLVGLFVWSLFRDGYLDFWIWPVIWFTPDHWRSGAGGDTNAFNFVTRAWATVCTALLALIFGRLGNWAEVWRRYLRPALSRLWDEPERGTAPEDRPDPVQWPELREARQHALADRLAAEVRTGRMNDVDYARIRRAWTGVLADPARLDAFADAVLRQGAEACTHPSGARDVSHRSAPHDLFAGQVRIGRGLDDARNPYQHRGSAIGLDAALLGTGLLVVGPPGSGKTRHVVRPVVETLCLQALAGQAAVVAVGSAGADLGPADAYDVVISLADPSSRYDLDLYGGSSDPDTAAGALAEALIDPHAGEEGELRRATTALSQLLGPYAAAHGRFPSVPELRELLDGTPHAHAALRDALDAAGAPGMAREFDARTRQAGRPGDIGPRLAERVALLDRPAFAGFFDVTGRSRPFSMTALEHPLRVRIDLPERGHTEASRMLTRLVLAQFTAAVAARRDRSLFACLVLDDAAHAVTADAVRGLARLRSANAGALLTLRTLDDVPERLRTALLGSVGCRMAMSGVTTWDGRRFAEAWGTTWVETRDITRTPDQSGGMLRRASRGVRRLFTGEAVTTESVTVREVERERWSASDLAHGVPAGHGVLSLTTTSGEHAPPILLDLRG</sequence>
<dbReference type="EMBL" id="JAZEWV010000001">
    <property type="protein sequence ID" value="MEE4540906.1"/>
    <property type="molecule type" value="Genomic_DNA"/>
</dbReference>
<name>A0ABU7P524_9ACTN</name>
<protein>
    <submittedName>
        <fullName evidence="3">ATP-binding protein</fullName>
    </submittedName>
</protein>
<accession>A0ABU7P524</accession>
<dbReference type="RefSeq" id="WP_330792761.1">
    <property type="nucleotide sequence ID" value="NZ_JAZEWV010000001.1"/>
</dbReference>
<feature type="transmembrane region" description="Helical" evidence="2">
    <location>
        <begin position="97"/>
        <end position="115"/>
    </location>
</feature>
<keyword evidence="2" id="KW-1133">Transmembrane helix</keyword>
<evidence type="ECO:0000256" key="2">
    <source>
        <dbReference type="SAM" id="Phobius"/>
    </source>
</evidence>
<keyword evidence="2" id="KW-0472">Membrane</keyword>
<reference evidence="3 4" key="1">
    <citation type="submission" date="2023-12" db="EMBL/GenBank/DDBJ databases">
        <title>Streptomyces sp. V4-01.</title>
        <authorList>
            <person name="Somphong A."/>
            <person name="Phongsopitanun W."/>
        </authorList>
    </citation>
    <scope>NUCLEOTIDE SEQUENCE [LARGE SCALE GENOMIC DNA]</scope>
    <source>
        <strain evidence="3 4">V4-01</strain>
    </source>
</reference>
<proteinExistence type="predicted"/>
<feature type="compositionally biased region" description="Pro residues" evidence="1">
    <location>
        <begin position="46"/>
        <end position="55"/>
    </location>
</feature>
<evidence type="ECO:0000313" key="3">
    <source>
        <dbReference type="EMBL" id="MEE4540906.1"/>
    </source>
</evidence>
<dbReference type="Proteomes" id="UP001344658">
    <property type="component" value="Unassembled WGS sequence"/>
</dbReference>
<dbReference type="InterPro" id="IPR027417">
    <property type="entry name" value="P-loop_NTPase"/>
</dbReference>
<comment type="caution">
    <text evidence="3">The sequence shown here is derived from an EMBL/GenBank/DDBJ whole genome shotgun (WGS) entry which is preliminary data.</text>
</comment>
<gene>
    <name evidence="3" type="ORF">V2S66_02855</name>
</gene>
<evidence type="ECO:0000313" key="4">
    <source>
        <dbReference type="Proteomes" id="UP001344658"/>
    </source>
</evidence>
<dbReference type="SUPFAM" id="SSF52540">
    <property type="entry name" value="P-loop containing nucleoside triphosphate hydrolases"/>
    <property type="match status" value="1"/>
</dbReference>
<keyword evidence="4" id="KW-1185">Reference proteome</keyword>
<feature type="compositionally biased region" description="Pro residues" evidence="1">
    <location>
        <begin position="15"/>
        <end position="38"/>
    </location>
</feature>
<organism evidence="3 4">
    <name type="scientific">Actinacidiphila polyblastidii</name>
    <dbReference type="NCBI Taxonomy" id="3110430"/>
    <lineage>
        <taxon>Bacteria</taxon>
        <taxon>Bacillati</taxon>
        <taxon>Actinomycetota</taxon>
        <taxon>Actinomycetes</taxon>
        <taxon>Kitasatosporales</taxon>
        <taxon>Streptomycetaceae</taxon>
        <taxon>Actinacidiphila</taxon>
    </lineage>
</organism>
<keyword evidence="3" id="KW-0547">Nucleotide-binding</keyword>
<keyword evidence="3" id="KW-0067">ATP-binding</keyword>
<dbReference type="GO" id="GO:0005524">
    <property type="term" value="F:ATP binding"/>
    <property type="evidence" value="ECO:0007669"/>
    <property type="project" value="UniProtKB-KW"/>
</dbReference>